<dbReference type="PROSITE" id="PS01127">
    <property type="entry name" value="EF_TS_2"/>
    <property type="match status" value="1"/>
</dbReference>
<evidence type="ECO:0000256" key="6">
    <source>
        <dbReference type="RuleBase" id="RU000642"/>
    </source>
</evidence>
<dbReference type="InterPro" id="IPR009060">
    <property type="entry name" value="UBA-like_sf"/>
</dbReference>
<dbReference type="Gene3D" id="1.10.286.20">
    <property type="match status" value="1"/>
</dbReference>
<dbReference type="InterPro" id="IPR014039">
    <property type="entry name" value="Transl_elong_EFTs/EF1B_dimer"/>
</dbReference>
<dbReference type="InterPro" id="IPR036402">
    <property type="entry name" value="EF-Ts_dimer_sf"/>
</dbReference>
<dbReference type="KEGG" id="taz:TREAZ_0618"/>
<dbReference type="FunCoup" id="F5YB11">
    <property type="interactions" value="435"/>
</dbReference>
<dbReference type="OrthoDB" id="9808348at2"/>
<sequence>MANISAADVKALREKTGAGMMECKNALVETDGDAAKAEKLLKEKGLAAVEKRADRATNEGKVFIKIKDNNAVLVELVSETDFVARNPEFIALGGIIADKVLDKGYAEPNDELNGMVTDLATKIRENMSLKRIKTVKAGAGEYITSYIHGDGAIGVVVKLASDKPEALQREEAKELAHNLALHISWANPAALDRSKLDPVFIKENEDIFRKQMETDESLKGKPEKVLEGILGGKVSKFLKSICLMDQGFVKDEKFSVSQVLSDTGKLLGGAKLTVSDYVYFKVGA</sequence>
<dbReference type="PANTHER" id="PTHR11741:SF0">
    <property type="entry name" value="ELONGATION FACTOR TS, MITOCHONDRIAL"/>
    <property type="match status" value="1"/>
</dbReference>
<dbReference type="InterPro" id="IPR001816">
    <property type="entry name" value="Transl_elong_EFTs/EF1B"/>
</dbReference>
<dbReference type="NCBIfam" id="TIGR00116">
    <property type="entry name" value="tsf"/>
    <property type="match status" value="1"/>
</dbReference>
<comment type="function">
    <text evidence="5 6">Associates with the EF-Tu.GDP complex and induces the exchange of GDP to GTP. It remains bound to the aminoacyl-tRNA.EF-Tu.GTP complex up to the GTP hydrolysis stage on the ribosome.</text>
</comment>
<evidence type="ECO:0000256" key="2">
    <source>
        <dbReference type="ARBA" id="ARBA00016956"/>
    </source>
</evidence>
<keyword evidence="4 5" id="KW-0648">Protein biosynthesis</keyword>
<organism evidence="9 10">
    <name type="scientific">Leadbettera azotonutricia (strain ATCC BAA-888 / DSM 13862 / ZAS-9)</name>
    <name type="common">Treponema azotonutricium</name>
    <dbReference type="NCBI Taxonomy" id="545695"/>
    <lineage>
        <taxon>Bacteria</taxon>
        <taxon>Pseudomonadati</taxon>
        <taxon>Spirochaetota</taxon>
        <taxon>Spirochaetia</taxon>
        <taxon>Spirochaetales</taxon>
        <taxon>Breznakiellaceae</taxon>
        <taxon>Leadbettera</taxon>
    </lineage>
</organism>
<evidence type="ECO:0000313" key="10">
    <source>
        <dbReference type="Proteomes" id="UP000009222"/>
    </source>
</evidence>
<dbReference type="STRING" id="545695.TREAZ_0618"/>
<dbReference type="RefSeq" id="WP_015711343.1">
    <property type="nucleotide sequence ID" value="NC_015577.1"/>
</dbReference>
<comment type="similarity">
    <text evidence="1 5 6">Belongs to the EF-Ts family.</text>
</comment>
<evidence type="ECO:0000259" key="8">
    <source>
        <dbReference type="Pfam" id="PF00889"/>
    </source>
</evidence>
<dbReference type="AlphaFoldDB" id="F5YB11"/>
<dbReference type="GO" id="GO:0003746">
    <property type="term" value="F:translation elongation factor activity"/>
    <property type="evidence" value="ECO:0007669"/>
    <property type="project" value="UniProtKB-UniRule"/>
</dbReference>
<feature type="region of interest" description="Involved in Mg(2+) ion dislocation from EF-Tu" evidence="5">
    <location>
        <begin position="80"/>
        <end position="83"/>
    </location>
</feature>
<dbReference type="Proteomes" id="UP000009222">
    <property type="component" value="Chromosome"/>
</dbReference>
<dbReference type="EMBL" id="CP001841">
    <property type="protein sequence ID" value="AEF82693.1"/>
    <property type="molecule type" value="Genomic_DNA"/>
</dbReference>
<dbReference type="HAMAP" id="MF_00050">
    <property type="entry name" value="EF_Ts"/>
    <property type="match status" value="1"/>
</dbReference>
<accession>F5YB11</accession>
<evidence type="ECO:0000256" key="7">
    <source>
        <dbReference type="RuleBase" id="RU000643"/>
    </source>
</evidence>
<reference evidence="9 10" key="2">
    <citation type="journal article" date="2011" name="ISME J.">
        <title>RNA-seq reveals cooperative metabolic interactions between two termite-gut spirochete species in co-culture.</title>
        <authorList>
            <person name="Rosenthal A.Z."/>
            <person name="Matson E.G."/>
            <person name="Eldar A."/>
            <person name="Leadbetter J.R."/>
        </authorList>
    </citation>
    <scope>NUCLEOTIDE SEQUENCE [LARGE SCALE GENOMIC DNA]</scope>
    <source>
        <strain evidence="10">ATCC BAA-888 / DSM 13862 / ZAS-9</strain>
    </source>
</reference>
<keyword evidence="3 5" id="KW-0251">Elongation factor</keyword>
<dbReference type="CDD" id="cd14275">
    <property type="entry name" value="UBA_EF-Ts"/>
    <property type="match status" value="1"/>
</dbReference>
<proteinExistence type="inferred from homology"/>
<name>F5YB11_LEAAZ</name>
<keyword evidence="10" id="KW-1185">Reference proteome</keyword>
<dbReference type="eggNOG" id="COG0264">
    <property type="taxonomic scope" value="Bacteria"/>
</dbReference>
<protein>
    <recommendedName>
        <fullName evidence="2 5">Elongation factor Ts</fullName>
        <shortName evidence="5">EF-Ts</shortName>
    </recommendedName>
</protein>
<feature type="domain" description="Translation elongation factor EFTs/EF1B dimerisation" evidence="8">
    <location>
        <begin position="71"/>
        <end position="283"/>
    </location>
</feature>
<evidence type="ECO:0000256" key="4">
    <source>
        <dbReference type="ARBA" id="ARBA00022917"/>
    </source>
</evidence>
<dbReference type="Gene3D" id="1.10.8.10">
    <property type="entry name" value="DNA helicase RuvA subunit, C-terminal domain"/>
    <property type="match status" value="1"/>
</dbReference>
<gene>
    <name evidence="5 9" type="primary">tsf</name>
    <name evidence="9" type="ordered locus">TREAZ_0618</name>
</gene>
<evidence type="ECO:0000256" key="1">
    <source>
        <dbReference type="ARBA" id="ARBA00005532"/>
    </source>
</evidence>
<dbReference type="HOGENOM" id="CLU_047155_0_2_12"/>
<comment type="subcellular location">
    <subcellularLocation>
        <location evidence="5 7">Cytoplasm</location>
    </subcellularLocation>
</comment>
<evidence type="ECO:0000313" key="9">
    <source>
        <dbReference type="EMBL" id="AEF82693.1"/>
    </source>
</evidence>
<dbReference type="Pfam" id="PF00889">
    <property type="entry name" value="EF_TS"/>
    <property type="match status" value="1"/>
</dbReference>
<dbReference type="SUPFAM" id="SSF54713">
    <property type="entry name" value="Elongation factor Ts (EF-Ts), dimerisation domain"/>
    <property type="match status" value="1"/>
</dbReference>
<dbReference type="GO" id="GO:0005737">
    <property type="term" value="C:cytoplasm"/>
    <property type="evidence" value="ECO:0007669"/>
    <property type="project" value="UniProtKB-SubCell"/>
</dbReference>
<dbReference type="SUPFAM" id="SSF46934">
    <property type="entry name" value="UBA-like"/>
    <property type="match status" value="1"/>
</dbReference>
<evidence type="ECO:0000256" key="5">
    <source>
        <dbReference type="HAMAP-Rule" id="MF_00050"/>
    </source>
</evidence>
<dbReference type="PANTHER" id="PTHR11741">
    <property type="entry name" value="ELONGATION FACTOR TS"/>
    <property type="match status" value="1"/>
</dbReference>
<dbReference type="InParanoid" id="F5YB11"/>
<evidence type="ECO:0000256" key="3">
    <source>
        <dbReference type="ARBA" id="ARBA00022768"/>
    </source>
</evidence>
<dbReference type="FunFam" id="1.10.8.10:FF:000001">
    <property type="entry name" value="Elongation factor Ts"/>
    <property type="match status" value="1"/>
</dbReference>
<dbReference type="InterPro" id="IPR018101">
    <property type="entry name" value="Transl_elong_Ts_CS"/>
</dbReference>
<dbReference type="PROSITE" id="PS01126">
    <property type="entry name" value="EF_TS_1"/>
    <property type="match status" value="1"/>
</dbReference>
<reference evidence="10" key="1">
    <citation type="submission" date="2009-12" db="EMBL/GenBank/DDBJ databases">
        <title>Complete sequence of Treponema azotonutricium strain ZAS-9.</title>
        <authorList>
            <person name="Tetu S.G."/>
            <person name="Matson E."/>
            <person name="Ren Q."/>
            <person name="Seshadri R."/>
            <person name="Elbourne L."/>
            <person name="Hassan K.A."/>
            <person name="Durkin A."/>
            <person name="Radune D."/>
            <person name="Mohamoud Y."/>
            <person name="Shay R."/>
            <person name="Jin S."/>
            <person name="Zhang X."/>
            <person name="Lucey K."/>
            <person name="Ballor N.R."/>
            <person name="Ottesen E."/>
            <person name="Rosenthal R."/>
            <person name="Allen A."/>
            <person name="Leadbetter J.R."/>
            <person name="Paulsen I.T."/>
        </authorList>
    </citation>
    <scope>NUCLEOTIDE SEQUENCE [LARGE SCALE GENOMIC DNA]</scope>
    <source>
        <strain evidence="10">ATCC BAA-888 / DSM 13862 / ZAS-9</strain>
    </source>
</reference>
<dbReference type="Gene3D" id="3.30.479.20">
    <property type="entry name" value="Elongation factor Ts, dimerisation domain"/>
    <property type="match status" value="2"/>
</dbReference>
<keyword evidence="5" id="KW-0963">Cytoplasm</keyword>